<dbReference type="InterPro" id="IPR005372">
    <property type="entry name" value="UPF0182"/>
</dbReference>
<evidence type="ECO:0000256" key="2">
    <source>
        <dbReference type="ARBA" id="ARBA00022692"/>
    </source>
</evidence>
<gene>
    <name evidence="7" type="ORF">FHU39_004558</name>
</gene>
<keyword evidence="3 6" id="KW-1133">Transmembrane helix</keyword>
<evidence type="ECO:0000256" key="4">
    <source>
        <dbReference type="ARBA" id="ARBA00023136"/>
    </source>
</evidence>
<proteinExistence type="predicted"/>
<organism evidence="7 8">
    <name type="scientific">Flexivirga oryzae</name>
    <dbReference type="NCBI Taxonomy" id="1794944"/>
    <lineage>
        <taxon>Bacteria</taxon>
        <taxon>Bacillati</taxon>
        <taxon>Actinomycetota</taxon>
        <taxon>Actinomycetes</taxon>
        <taxon>Micrococcales</taxon>
        <taxon>Dermacoccaceae</taxon>
        <taxon>Flexivirga</taxon>
    </lineage>
</organism>
<evidence type="ECO:0000256" key="6">
    <source>
        <dbReference type="SAM" id="Phobius"/>
    </source>
</evidence>
<dbReference type="AlphaFoldDB" id="A0A839NFX5"/>
<feature type="transmembrane region" description="Helical" evidence="6">
    <location>
        <begin position="72"/>
        <end position="98"/>
    </location>
</feature>
<sequence length="123" mass="13611">MTSSDEPTGGDGRNPEHAGAVRRFGPTGARRTLMVAGAIIVLAVLVQVWANVWTNKLWFDSLGFSSVFRTEYLTKALMFLGGALIVGGLIWFSMWIAFRQRPIYAPSTGDLDAMDRYREAIEP</sequence>
<dbReference type="GO" id="GO:0005576">
    <property type="term" value="C:extracellular region"/>
    <property type="evidence" value="ECO:0007669"/>
    <property type="project" value="TreeGrafter"/>
</dbReference>
<feature type="transmembrane region" description="Helical" evidence="6">
    <location>
        <begin position="32"/>
        <end position="52"/>
    </location>
</feature>
<dbReference type="PANTHER" id="PTHR39344:SF1">
    <property type="entry name" value="UPF0182 PROTEIN SLL1060"/>
    <property type="match status" value="1"/>
</dbReference>
<dbReference type="PANTHER" id="PTHR39344">
    <property type="entry name" value="UPF0182 PROTEIN SLL1060"/>
    <property type="match status" value="1"/>
</dbReference>
<dbReference type="GO" id="GO:0016020">
    <property type="term" value="C:membrane"/>
    <property type="evidence" value="ECO:0007669"/>
    <property type="project" value="InterPro"/>
</dbReference>
<evidence type="ECO:0000313" key="7">
    <source>
        <dbReference type="EMBL" id="MBB2894516.1"/>
    </source>
</evidence>
<dbReference type="EMBL" id="JACHVQ010000005">
    <property type="protein sequence ID" value="MBB2894516.1"/>
    <property type="molecule type" value="Genomic_DNA"/>
</dbReference>
<accession>A0A839NFX5</accession>
<dbReference type="RefSeq" id="WP_183322941.1">
    <property type="nucleotide sequence ID" value="NZ_JACHVQ010000005.1"/>
</dbReference>
<evidence type="ECO:0000313" key="8">
    <source>
        <dbReference type="Proteomes" id="UP000559182"/>
    </source>
</evidence>
<protein>
    <submittedName>
        <fullName evidence="7">Uncharacterized membrane protein (UPF0182 family)</fullName>
    </submittedName>
</protein>
<reference evidence="7 8" key="1">
    <citation type="submission" date="2020-08" db="EMBL/GenBank/DDBJ databases">
        <title>Sequencing the genomes of 1000 actinobacteria strains.</title>
        <authorList>
            <person name="Klenk H.-P."/>
        </authorList>
    </citation>
    <scope>NUCLEOTIDE SEQUENCE [LARGE SCALE GENOMIC DNA]</scope>
    <source>
        <strain evidence="7 8">DSM 105369</strain>
    </source>
</reference>
<keyword evidence="1" id="KW-1003">Cell membrane</keyword>
<name>A0A839NFX5_9MICO</name>
<keyword evidence="4 6" id="KW-0472">Membrane</keyword>
<dbReference type="Proteomes" id="UP000559182">
    <property type="component" value="Unassembled WGS sequence"/>
</dbReference>
<evidence type="ECO:0000256" key="5">
    <source>
        <dbReference type="SAM" id="MobiDB-lite"/>
    </source>
</evidence>
<comment type="caution">
    <text evidence="7">The sequence shown here is derived from an EMBL/GenBank/DDBJ whole genome shotgun (WGS) entry which is preliminary data.</text>
</comment>
<keyword evidence="2 6" id="KW-0812">Transmembrane</keyword>
<evidence type="ECO:0000256" key="3">
    <source>
        <dbReference type="ARBA" id="ARBA00022989"/>
    </source>
</evidence>
<dbReference type="Pfam" id="PF03699">
    <property type="entry name" value="UPF0182"/>
    <property type="match status" value="1"/>
</dbReference>
<keyword evidence="8" id="KW-1185">Reference proteome</keyword>
<feature type="non-terminal residue" evidence="7">
    <location>
        <position position="123"/>
    </location>
</feature>
<evidence type="ECO:0000256" key="1">
    <source>
        <dbReference type="ARBA" id="ARBA00022475"/>
    </source>
</evidence>
<feature type="region of interest" description="Disordered" evidence="5">
    <location>
        <begin position="1"/>
        <end position="23"/>
    </location>
</feature>